<dbReference type="GO" id="GO:0005886">
    <property type="term" value="C:plasma membrane"/>
    <property type="evidence" value="ECO:0007669"/>
    <property type="project" value="TreeGrafter"/>
</dbReference>
<reference evidence="2" key="1">
    <citation type="submission" date="2019-11" db="EMBL/GenBank/DDBJ databases">
        <authorList>
            <person name="Feng L."/>
        </authorList>
    </citation>
    <scope>NUCLEOTIDE SEQUENCE</scope>
    <source>
        <strain evidence="2">AcaccaeLFYP115</strain>
    </source>
</reference>
<dbReference type="InterPro" id="IPR039421">
    <property type="entry name" value="Type_1_exporter"/>
</dbReference>
<dbReference type="EC" id="3.6.3.-" evidence="2"/>
<accession>A0A6N2VGI9</accession>
<organism evidence="2">
    <name type="scientific">Anaerostipes caccae</name>
    <dbReference type="NCBI Taxonomy" id="105841"/>
    <lineage>
        <taxon>Bacteria</taxon>
        <taxon>Bacillati</taxon>
        <taxon>Bacillota</taxon>
        <taxon>Clostridia</taxon>
        <taxon>Lachnospirales</taxon>
        <taxon>Lachnospiraceae</taxon>
        <taxon>Anaerostipes</taxon>
    </lineage>
</organism>
<dbReference type="GO" id="GO:0042626">
    <property type="term" value="F:ATPase-coupled transmembrane transporter activity"/>
    <property type="evidence" value="ECO:0007669"/>
    <property type="project" value="TreeGrafter"/>
</dbReference>
<dbReference type="GO" id="GO:0005524">
    <property type="term" value="F:ATP binding"/>
    <property type="evidence" value="ECO:0007669"/>
    <property type="project" value="UniProtKB-KW"/>
</dbReference>
<dbReference type="PANTHER" id="PTHR24222">
    <property type="entry name" value="ABC TRANSPORTER B FAMILY"/>
    <property type="match status" value="1"/>
</dbReference>
<name>A0A6N2VGI9_9FIRM</name>
<dbReference type="AlphaFoldDB" id="A0A6N2VGI9"/>
<evidence type="ECO:0000313" key="2">
    <source>
        <dbReference type="EMBL" id="VYT26156.1"/>
    </source>
</evidence>
<dbReference type="EMBL" id="CACRSQ010000007">
    <property type="protein sequence ID" value="VYT26156.1"/>
    <property type="molecule type" value="Genomic_DNA"/>
</dbReference>
<feature type="domain" description="ABC transporter" evidence="1">
    <location>
        <begin position="30"/>
        <end position="72"/>
    </location>
</feature>
<dbReference type="InterPro" id="IPR003439">
    <property type="entry name" value="ABC_transporter-like_ATP-bd"/>
</dbReference>
<evidence type="ECO:0000259" key="1">
    <source>
        <dbReference type="Pfam" id="PF00005"/>
    </source>
</evidence>
<keyword evidence="2" id="KW-0067">ATP-binding</keyword>
<keyword evidence="2" id="KW-0547">Nucleotide-binding</keyword>
<dbReference type="PANTHER" id="PTHR24222:SF76">
    <property type="entry name" value="MYCOBACTIN IMPORT ATP-BINDING_PERMEASE PROTEIN IRTB"/>
    <property type="match status" value="1"/>
</dbReference>
<keyword evidence="2" id="KW-0378">Hydrolase</keyword>
<gene>
    <name evidence="2" type="primary">bmrA</name>
    <name evidence="2" type="ORF">ACLFYP115_02331</name>
</gene>
<dbReference type="Gene3D" id="3.40.50.300">
    <property type="entry name" value="P-loop containing nucleotide triphosphate hydrolases"/>
    <property type="match status" value="1"/>
</dbReference>
<sequence length="84" mass="9386">MQTIYAMEKNATHEEIEQAAKLANCYNFIMEQPQGFHTMIGEGGSTLSGGEKHRISIGRAMLKNTAVVLLDEKLLYTIKMIVIN</sequence>
<proteinExistence type="predicted"/>
<dbReference type="Pfam" id="PF00005">
    <property type="entry name" value="ABC_tran"/>
    <property type="match status" value="1"/>
</dbReference>
<dbReference type="InterPro" id="IPR027417">
    <property type="entry name" value="P-loop_NTPase"/>
</dbReference>
<dbReference type="SUPFAM" id="SSF52540">
    <property type="entry name" value="P-loop containing nucleoside triphosphate hydrolases"/>
    <property type="match status" value="1"/>
</dbReference>
<dbReference type="GO" id="GO:0016887">
    <property type="term" value="F:ATP hydrolysis activity"/>
    <property type="evidence" value="ECO:0007669"/>
    <property type="project" value="InterPro"/>
</dbReference>
<protein>
    <submittedName>
        <fullName evidence="2">Multidrug resistance ABC transporter ATP-binding/permease protein BmrA</fullName>
        <ecNumber evidence="2">3.6.3.-</ecNumber>
    </submittedName>
</protein>